<keyword evidence="1" id="KW-0614">Plasmid</keyword>
<protein>
    <submittedName>
        <fullName evidence="1">Uncharacterized protein</fullName>
    </submittedName>
</protein>
<dbReference type="EMBL" id="JQ418541">
    <property type="protein sequence ID" value="AFK90426.1"/>
    <property type="molecule type" value="Genomic_DNA"/>
</dbReference>
<geneLocation type="plasmid" evidence="1">
    <name>pSGSC3045-121</name>
</geneLocation>
<name>I3W499_SALER</name>
<accession>I3W499</accession>
<organism evidence="1">
    <name type="scientific">Salmonella enterica subsp. salamae</name>
    <dbReference type="NCBI Taxonomy" id="59202"/>
    <lineage>
        <taxon>Bacteria</taxon>
        <taxon>Pseudomonadati</taxon>
        <taxon>Pseudomonadota</taxon>
        <taxon>Gammaproteobacteria</taxon>
        <taxon>Enterobacterales</taxon>
        <taxon>Enterobacteriaceae</taxon>
        <taxon>Salmonella</taxon>
    </lineage>
</organism>
<sequence>MTLPCDPARRGRKDRFAYSLTVVHFRKVANKKKIGSSENSRPVIPLCFYKLGCNCMWLKLHHEKDE</sequence>
<reference evidence="1" key="1">
    <citation type="submission" date="2012-01" db="EMBL/GenBank/DDBJ databases">
        <authorList>
            <person name="Summers A.O."/>
            <person name="Wireman J."/>
            <person name="Williams L.E."/>
        </authorList>
    </citation>
    <scope>NUCLEOTIDE SEQUENCE</scope>
    <source>
        <strain evidence="1">SGSC3045</strain>
        <plasmid evidence="1">pSGSC3045-121</plasmid>
    </source>
</reference>
<evidence type="ECO:0000313" key="1">
    <source>
        <dbReference type="EMBL" id="AFK90426.1"/>
    </source>
</evidence>
<proteinExistence type="predicted"/>
<dbReference type="AlphaFoldDB" id="I3W499"/>